<proteinExistence type="predicted"/>
<evidence type="ECO:0000313" key="1">
    <source>
        <dbReference type="EMBL" id="KAK2112472.1"/>
    </source>
</evidence>
<evidence type="ECO:0000313" key="2">
    <source>
        <dbReference type="Proteomes" id="UP001266305"/>
    </source>
</evidence>
<organism evidence="1 2">
    <name type="scientific">Saguinus oedipus</name>
    <name type="common">Cotton-top tamarin</name>
    <name type="synonym">Oedipomidas oedipus</name>
    <dbReference type="NCBI Taxonomy" id="9490"/>
    <lineage>
        <taxon>Eukaryota</taxon>
        <taxon>Metazoa</taxon>
        <taxon>Chordata</taxon>
        <taxon>Craniata</taxon>
        <taxon>Vertebrata</taxon>
        <taxon>Euteleostomi</taxon>
        <taxon>Mammalia</taxon>
        <taxon>Eutheria</taxon>
        <taxon>Euarchontoglires</taxon>
        <taxon>Primates</taxon>
        <taxon>Haplorrhini</taxon>
        <taxon>Platyrrhini</taxon>
        <taxon>Cebidae</taxon>
        <taxon>Callitrichinae</taxon>
        <taxon>Saguinus</taxon>
    </lineage>
</organism>
<dbReference type="EMBL" id="JASSZA010000005">
    <property type="protein sequence ID" value="KAK2112472.1"/>
    <property type="molecule type" value="Genomic_DNA"/>
</dbReference>
<name>A0ABQ9VSW5_SAGOE</name>
<dbReference type="Proteomes" id="UP001266305">
    <property type="component" value="Unassembled WGS sequence"/>
</dbReference>
<feature type="non-terminal residue" evidence="1">
    <location>
        <position position="186"/>
    </location>
</feature>
<keyword evidence="2" id="KW-1185">Reference proteome</keyword>
<protein>
    <submittedName>
        <fullName evidence="1">Uncharacterized protein</fullName>
    </submittedName>
</protein>
<sequence>MGPVQWSQHGAPPTAMGLVQWTRSQDRPPPTVMHQGAWAVAICHTSSWVRLMVFHMHVILLGSGSPFFWGLRQVPESMSFVVWEAVCAASTTNMKKNCLKHKCTTSPEDPQANGTVGTPETFILPALHPHTPCPSRPASACTDLHDSKDCPAWLEQGVPGDTDLAHVPAAPKNAWHEQVLYFTNPT</sequence>
<gene>
    <name evidence="1" type="ORF">P7K49_012219</name>
</gene>
<comment type="caution">
    <text evidence="1">The sequence shown here is derived from an EMBL/GenBank/DDBJ whole genome shotgun (WGS) entry which is preliminary data.</text>
</comment>
<reference evidence="1 2" key="1">
    <citation type="submission" date="2023-05" db="EMBL/GenBank/DDBJ databases">
        <title>B98-5 Cell Line De Novo Hybrid Assembly: An Optical Mapping Approach.</title>
        <authorList>
            <person name="Kananen K."/>
            <person name="Auerbach J.A."/>
            <person name="Kautto E."/>
            <person name="Blachly J.S."/>
        </authorList>
    </citation>
    <scope>NUCLEOTIDE SEQUENCE [LARGE SCALE GENOMIC DNA]</scope>
    <source>
        <strain evidence="1">B95-8</strain>
        <tissue evidence="1">Cell line</tissue>
    </source>
</reference>
<accession>A0ABQ9VSW5</accession>